<protein>
    <submittedName>
        <fullName evidence="2">Uncharacterized protein</fullName>
    </submittedName>
</protein>
<reference evidence="2" key="1">
    <citation type="submission" date="2013-11" db="EMBL/GenBank/DDBJ databases">
        <title>Microbial diversity, functional groups and degradation webs in Northern and Southern Mediterranean and Red Sea marine crude oil polluted sites.</title>
        <authorList>
            <person name="Daffonchio D."/>
            <person name="Mapelli F."/>
            <person name="Ferrer M."/>
            <person name="Richter M."/>
            <person name="Cherif A."/>
            <person name="Malkawi H.I."/>
            <person name="Yakimov M.M."/>
            <person name="Abdel-Fattah Y.R."/>
            <person name="Blaghen M."/>
            <person name="Golyshin P.N."/>
            <person name="Kalogerakis N."/>
            <person name="Boon N."/>
            <person name="Magagnini M."/>
            <person name="Fava F."/>
        </authorList>
    </citation>
    <scope>NUCLEOTIDE SEQUENCE</scope>
</reference>
<dbReference type="AlphaFoldDB" id="A0A1B6NWQ7"/>
<name>A0A1B6NWQ7_9ZZZZ</name>
<feature type="compositionally biased region" description="Polar residues" evidence="1">
    <location>
        <begin position="25"/>
        <end position="37"/>
    </location>
</feature>
<gene>
    <name evidence="2" type="ORF">MGSAQ_000621</name>
</gene>
<evidence type="ECO:0000313" key="2">
    <source>
        <dbReference type="EMBL" id="KTF07884.1"/>
    </source>
</evidence>
<organism evidence="2">
    <name type="scientific">marine sediment metagenome</name>
    <dbReference type="NCBI Taxonomy" id="412755"/>
    <lineage>
        <taxon>unclassified sequences</taxon>
        <taxon>metagenomes</taxon>
        <taxon>ecological metagenomes</taxon>
    </lineage>
</organism>
<feature type="region of interest" description="Disordered" evidence="1">
    <location>
        <begin position="1"/>
        <end position="37"/>
    </location>
</feature>
<comment type="caution">
    <text evidence="2">The sequence shown here is derived from an EMBL/GenBank/DDBJ whole genome shotgun (WGS) entry which is preliminary data.</text>
</comment>
<proteinExistence type="predicted"/>
<accession>A0A1B6NWQ7</accession>
<sequence length="37" mass="3974">MPMPKDTSVTSEPSRQMRALPKGTVKSSIAGTSNERP</sequence>
<evidence type="ECO:0000256" key="1">
    <source>
        <dbReference type="SAM" id="MobiDB-lite"/>
    </source>
</evidence>
<dbReference type="EMBL" id="AYSL01000282">
    <property type="protein sequence ID" value="KTF07884.1"/>
    <property type="molecule type" value="Genomic_DNA"/>
</dbReference>